<dbReference type="EMBL" id="CAJJDM010000131">
    <property type="protein sequence ID" value="CAD8105587.1"/>
    <property type="molecule type" value="Genomic_DNA"/>
</dbReference>
<dbReference type="Pfam" id="PF13768">
    <property type="entry name" value="VWA_3"/>
    <property type="match status" value="1"/>
</dbReference>
<dbReference type="AlphaFoldDB" id="A0A8S1PQ96"/>
<dbReference type="PROSITE" id="PS51468">
    <property type="entry name" value="VIT"/>
    <property type="match status" value="1"/>
</dbReference>
<protein>
    <submittedName>
        <fullName evidence="4">Uncharacterized protein</fullName>
    </submittedName>
</protein>
<comment type="caution">
    <text evidence="4">The sequence shown here is derived from an EMBL/GenBank/DDBJ whole genome shotgun (WGS) entry which is preliminary data.</text>
</comment>
<feature type="domain" description="VWFA" evidence="2">
    <location>
        <begin position="340"/>
        <end position="517"/>
    </location>
</feature>
<keyword evidence="5" id="KW-1185">Reference proteome</keyword>
<dbReference type="InterPro" id="IPR013694">
    <property type="entry name" value="VIT"/>
</dbReference>
<feature type="coiled-coil region" evidence="1">
    <location>
        <begin position="667"/>
        <end position="694"/>
    </location>
</feature>
<dbReference type="OMA" id="NIANQEY"/>
<dbReference type="Pfam" id="PF08487">
    <property type="entry name" value="VIT"/>
    <property type="match status" value="1"/>
</dbReference>
<evidence type="ECO:0000313" key="5">
    <source>
        <dbReference type="Proteomes" id="UP000688137"/>
    </source>
</evidence>
<evidence type="ECO:0000259" key="2">
    <source>
        <dbReference type="PROSITE" id="PS50234"/>
    </source>
</evidence>
<dbReference type="PANTHER" id="PTHR45737">
    <property type="entry name" value="VON WILLEBRAND FACTOR A DOMAIN-CONTAINING PROTEIN 5A"/>
    <property type="match status" value="1"/>
</dbReference>
<evidence type="ECO:0000313" key="4">
    <source>
        <dbReference type="EMBL" id="CAD8105587.1"/>
    </source>
</evidence>
<name>A0A8S1PQ96_PARPR</name>
<dbReference type="InterPro" id="IPR002035">
    <property type="entry name" value="VWF_A"/>
</dbReference>
<organism evidence="4 5">
    <name type="scientific">Paramecium primaurelia</name>
    <dbReference type="NCBI Taxonomy" id="5886"/>
    <lineage>
        <taxon>Eukaryota</taxon>
        <taxon>Sar</taxon>
        <taxon>Alveolata</taxon>
        <taxon>Ciliophora</taxon>
        <taxon>Intramacronucleata</taxon>
        <taxon>Oligohymenophorea</taxon>
        <taxon>Peniculida</taxon>
        <taxon>Parameciidae</taxon>
        <taxon>Paramecium</taxon>
    </lineage>
</organism>
<reference evidence="4" key="1">
    <citation type="submission" date="2021-01" db="EMBL/GenBank/DDBJ databases">
        <authorList>
            <consortium name="Genoscope - CEA"/>
            <person name="William W."/>
        </authorList>
    </citation>
    <scope>NUCLEOTIDE SEQUENCE</scope>
</reference>
<sequence>MYNPKLDDLNKSCLRRTTKKQAQPIIVCYDTKTKLPIELQQVQYTVNIQPGLAVVHICQIYSTEQNKDQCELEYLFTIDQNSAVTKMIVELGDQKVYGVIKELEEAKKEYEKGIKEGKTMVLSQEDSKISNIKKVKIGCLSPGKSLKIQFEYIQQLQVFLNQFWKLELSSMIDTSYLAVNELKNTSTNYAQQYSFVKNHVNIQAMKLNYKQNITVIINMEKPITYAKSPTHSILLNSDINVKEKQIDLQTPQNQLIITLDMNDPENMAPNKKFELLFSSNDVNNPFAILSHTNNDALQHIKYCATLTLIPKFNEFPIDDAYQSYLNGLNLSSQAKIQKGCYIFFIDRSGSMEGIRIEKAKQSLILFLKSLPEDCSFNIVSFGSNVQKMFDIAQAYNQKTLNQAIKQVQEMDADLGGTNILEALVQGIYDEKYLKSKDSSETLNAFLLTDGEDSPENIIKLVSKNQRPETRIYTLGIGNHCSEYLVQRLAEVGNGKCQLVGDNEDINSKVIDLLEDSLTYYLKGFSLIHNIEKVSQIIPDPKSITQLKKNQELTLQILFSKKQKKENLEFKINCFDPQMNKQIQYEVKMNLKSSKDNEYFHKIAAHKLIRYYEKSISQQAQQMDTVMINEKCIKDLDIINLSLQNQILCSKTAFICEVCQNEQNLQALIKKKMKINQYLEANDEQQENIAFQNKRTKMSFRSVKSCRKPSNMMDSLQEPQRLMCCMQQESILQSKFQKFSEEEDQEKLISSHQFQKQDLQQPKKFLPKQSILSAPKPKILQEDQQMLAYFELIDCMQANGSFLLEIHIEDSLKLSRIDNKYHLEDLCWPTVVSLFYLELFCQDSKTSWQLIYNKAINYLQKKGVNYFQIKTECITDYRKLFQN</sequence>
<feature type="domain" description="VIT" evidence="3">
    <location>
        <begin position="23"/>
        <end position="154"/>
    </location>
</feature>
<proteinExistence type="predicted"/>
<dbReference type="PANTHER" id="PTHR45737:SF6">
    <property type="entry name" value="VON WILLEBRAND FACTOR A DOMAIN-CONTAINING PROTEIN 5A"/>
    <property type="match status" value="1"/>
</dbReference>
<dbReference type="SMART" id="SM00327">
    <property type="entry name" value="VWA"/>
    <property type="match status" value="1"/>
</dbReference>
<gene>
    <name evidence="4" type="ORF">PPRIM_AZ9-3.1.T1280004</name>
</gene>
<dbReference type="PROSITE" id="PS50234">
    <property type="entry name" value="VWFA"/>
    <property type="match status" value="1"/>
</dbReference>
<keyword evidence="1" id="KW-0175">Coiled coil</keyword>
<evidence type="ECO:0000256" key="1">
    <source>
        <dbReference type="SAM" id="Coils"/>
    </source>
</evidence>
<accession>A0A8S1PQ96</accession>
<evidence type="ECO:0000259" key="3">
    <source>
        <dbReference type="PROSITE" id="PS51468"/>
    </source>
</evidence>
<dbReference type="Proteomes" id="UP000688137">
    <property type="component" value="Unassembled WGS sequence"/>
</dbReference>